<name>A0ABS1IXK3_9FIRM</name>
<evidence type="ECO:0000259" key="1">
    <source>
        <dbReference type="Pfam" id="PF00483"/>
    </source>
</evidence>
<dbReference type="EMBL" id="JAEPRJ010000001">
    <property type="protein sequence ID" value="MBK5896622.1"/>
    <property type="molecule type" value="Genomic_DNA"/>
</dbReference>
<dbReference type="PANTHER" id="PTHR46390">
    <property type="entry name" value="MANNOSE-1-PHOSPHATE GUANYLYLTRANSFERASE"/>
    <property type="match status" value="1"/>
</dbReference>
<dbReference type="InterPro" id="IPR051161">
    <property type="entry name" value="Mannose-6P_isomerase_type2"/>
</dbReference>
<dbReference type="Proteomes" id="UP000604730">
    <property type="component" value="Unassembled WGS sequence"/>
</dbReference>
<dbReference type="InterPro" id="IPR013096">
    <property type="entry name" value="Cupin_2"/>
</dbReference>
<gene>
    <name evidence="3" type="ORF">JJN12_02320</name>
</gene>
<dbReference type="Pfam" id="PF07883">
    <property type="entry name" value="Cupin_2"/>
    <property type="match status" value="1"/>
</dbReference>
<comment type="caution">
    <text evidence="3">The sequence shown here is derived from an EMBL/GenBank/DDBJ whole genome shotgun (WGS) entry which is preliminary data.</text>
</comment>
<dbReference type="InterPro" id="IPR029044">
    <property type="entry name" value="Nucleotide-diphossugar_trans"/>
</dbReference>
<sequence>MKILLLSGGSGQRLWPLSNDFCSKQYIKVLSGEDGRQSMLQRVFSQLKSVGKSDDAVIIASEAQKDIIYSQLGSKTKIAVEPSRKDTFPAILLGCSWLYEQGSNEDEVVIVMPVDPYVERDYFENFELLAKKLNESGSDIALMGAIPTYPSEKYGYIIPGDQKDGYFDIKGFKEKPQLEEAKKLLAQKALWNCGVFCFKLGLIKAYCLKYGINFSYSDVKASYEKLPKISFDYEVLEKSGSKIAIEYSGIWKDIGTWNTLTEEMDVDSIGDVYIDDTSSATHVVNTLDIPLIVMGADNLIVSATYDGILVADKERSSYLKDSLNRIKISPRYEERIWGTIKTIDRSEEGGRGVCTNKVKVSSGKHTSYHRHTEHDEIITVLSGEGLLVTEDCILKLTPGVSVTLEAGRFHAIKGSKELVYIEVLLGNLERDDVERALFNWEDIMQNYFDVNKKLS</sequence>
<dbReference type="SUPFAM" id="SSF51182">
    <property type="entry name" value="RmlC-like cupins"/>
    <property type="match status" value="1"/>
</dbReference>
<dbReference type="Pfam" id="PF00483">
    <property type="entry name" value="NTP_transferase"/>
    <property type="match status" value="1"/>
</dbReference>
<feature type="domain" description="Nucleotidyl transferase" evidence="1">
    <location>
        <begin position="4"/>
        <end position="264"/>
    </location>
</feature>
<dbReference type="Gene3D" id="2.60.120.10">
    <property type="entry name" value="Jelly Rolls"/>
    <property type="match status" value="1"/>
</dbReference>
<dbReference type="SUPFAM" id="SSF53448">
    <property type="entry name" value="Nucleotide-diphospho-sugar transferases"/>
    <property type="match status" value="1"/>
</dbReference>
<dbReference type="InterPro" id="IPR005835">
    <property type="entry name" value="NTP_transferase_dom"/>
</dbReference>
<feature type="domain" description="Cupin type-2" evidence="2">
    <location>
        <begin position="359"/>
        <end position="422"/>
    </location>
</feature>
<reference evidence="3 4" key="1">
    <citation type="submission" date="2021-01" db="EMBL/GenBank/DDBJ databases">
        <title>Isolation and description of Catonella massiliensis sp. nov., a novel Catonella species, isolated from a stable periodontitis subject.</title>
        <authorList>
            <person name="Antezack A."/>
            <person name="Boxberger M."/>
            <person name="La Scola B."/>
            <person name="Monnet-Corti V."/>
        </authorList>
    </citation>
    <scope>NUCLEOTIDE SEQUENCE [LARGE SCALE GENOMIC DNA]</scope>
    <source>
        <strain evidence="3 4">Marseille-Q4567</strain>
    </source>
</reference>
<evidence type="ECO:0000259" key="2">
    <source>
        <dbReference type="Pfam" id="PF07883"/>
    </source>
</evidence>
<dbReference type="RefSeq" id="WP_208428183.1">
    <property type="nucleotide sequence ID" value="NZ_JAEPRJ010000001.1"/>
</dbReference>
<dbReference type="InterPro" id="IPR014710">
    <property type="entry name" value="RmlC-like_jellyroll"/>
</dbReference>
<dbReference type="PANTHER" id="PTHR46390:SF1">
    <property type="entry name" value="MANNOSE-1-PHOSPHATE GUANYLYLTRANSFERASE"/>
    <property type="match status" value="1"/>
</dbReference>
<protein>
    <submittedName>
        <fullName evidence="3">Cupin domain-containing protein</fullName>
    </submittedName>
</protein>
<dbReference type="Gene3D" id="3.90.550.10">
    <property type="entry name" value="Spore Coat Polysaccharide Biosynthesis Protein SpsA, Chain A"/>
    <property type="match status" value="1"/>
</dbReference>
<accession>A0ABS1IXK3</accession>
<keyword evidence="4" id="KW-1185">Reference proteome</keyword>
<proteinExistence type="predicted"/>
<evidence type="ECO:0000313" key="4">
    <source>
        <dbReference type="Proteomes" id="UP000604730"/>
    </source>
</evidence>
<evidence type="ECO:0000313" key="3">
    <source>
        <dbReference type="EMBL" id="MBK5896622.1"/>
    </source>
</evidence>
<dbReference type="InterPro" id="IPR011051">
    <property type="entry name" value="RmlC_Cupin_sf"/>
</dbReference>
<organism evidence="3 4">
    <name type="scientific">Catonella massiliensis</name>
    <dbReference type="NCBI Taxonomy" id="2799636"/>
    <lineage>
        <taxon>Bacteria</taxon>
        <taxon>Bacillati</taxon>
        <taxon>Bacillota</taxon>
        <taxon>Clostridia</taxon>
        <taxon>Lachnospirales</taxon>
        <taxon>Lachnospiraceae</taxon>
        <taxon>Catonella</taxon>
    </lineage>
</organism>